<evidence type="ECO:0008006" key="3">
    <source>
        <dbReference type="Google" id="ProtNLM"/>
    </source>
</evidence>
<organism evidence="2">
    <name type="scientific">Brucella pituitosa</name>
    <dbReference type="NCBI Taxonomy" id="571256"/>
    <lineage>
        <taxon>Bacteria</taxon>
        <taxon>Pseudomonadati</taxon>
        <taxon>Pseudomonadota</taxon>
        <taxon>Alphaproteobacteria</taxon>
        <taxon>Hyphomicrobiales</taxon>
        <taxon>Brucellaceae</taxon>
        <taxon>Brucella/Ochrobactrum group</taxon>
        <taxon>Brucella</taxon>
    </lineage>
</organism>
<dbReference type="EMBL" id="VZPE01000011">
    <property type="protein sequence ID" value="KAB0567254.1"/>
    <property type="molecule type" value="Genomic_DNA"/>
</dbReference>
<name>A0A643EVU5_9HYPH</name>
<evidence type="ECO:0000313" key="2">
    <source>
        <dbReference type="EMBL" id="KAB0567254.1"/>
    </source>
</evidence>
<proteinExistence type="predicted"/>
<accession>A0A643EVU5</accession>
<dbReference type="AlphaFoldDB" id="A0A643EVU5"/>
<reference evidence="2" key="1">
    <citation type="submission" date="2019-09" db="EMBL/GenBank/DDBJ databases">
        <title>Draft genome sequences of 48 bacterial type strains from the CCUG.</title>
        <authorList>
            <person name="Tunovic T."/>
            <person name="Pineiro-Iglesias B."/>
            <person name="Unosson C."/>
            <person name="Inganas E."/>
            <person name="Ohlen M."/>
            <person name="Cardew S."/>
            <person name="Jensie-Markopoulos S."/>
            <person name="Salva-Serra F."/>
            <person name="Jaen-Luchoro D."/>
            <person name="Karlsson R."/>
            <person name="Svensson-Stadler L."/>
            <person name="Chun J."/>
            <person name="Moore E."/>
        </authorList>
    </citation>
    <scope>NUCLEOTIDE SEQUENCE</scope>
    <source>
        <strain evidence="2">CCUG 50899</strain>
    </source>
</reference>
<evidence type="ECO:0000256" key="1">
    <source>
        <dbReference type="SAM" id="SignalP"/>
    </source>
</evidence>
<feature type="signal peptide" evidence="1">
    <location>
        <begin position="1"/>
        <end position="28"/>
    </location>
</feature>
<dbReference type="RefSeq" id="WP_128095065.1">
    <property type="nucleotide sequence ID" value="NZ_JBHEEN010000013.1"/>
</dbReference>
<gene>
    <name evidence="2" type="ORF">F7Q93_20745</name>
</gene>
<sequence length="294" mass="32807">MLLFRKMSIAGLLMSTIALSFVPNGAYAGNFLGNAQPGTPGWALQLWPYYTKENSSQTAANFFQLAWFSETGLTGTKQDQVELWLGFNGGYQKSDFEGDDSRWGVTSPQLGFEYYYQVAATKAKPNTEGYRAWWISPTIFMNFPNGSDKSSGYGAGANQYSISASVNNFFGYDKWQLSISPTNINYLFRDKNYTDLETGGRKRMQAGLSLNLADIAFGYQLTDTLAVGVHHQYDIYNLTDSDYARSERGRVGPTFTYSGLADKGYWISGTLDFDYSNRNTERATTFSAFIGKSL</sequence>
<keyword evidence="1" id="KW-0732">Signal</keyword>
<feature type="chain" id="PRO_5024862104" description="Transporter" evidence="1">
    <location>
        <begin position="29"/>
        <end position="294"/>
    </location>
</feature>
<comment type="caution">
    <text evidence="2">The sequence shown here is derived from an EMBL/GenBank/DDBJ whole genome shotgun (WGS) entry which is preliminary data.</text>
</comment>
<protein>
    <recommendedName>
        <fullName evidence="3">Transporter</fullName>
    </recommendedName>
</protein>